<proteinExistence type="predicted"/>
<dbReference type="EMBL" id="JANSHE010003254">
    <property type="protein sequence ID" value="KAJ2986874.1"/>
    <property type="molecule type" value="Genomic_DNA"/>
</dbReference>
<evidence type="ECO:0000313" key="2">
    <source>
        <dbReference type="Proteomes" id="UP001144978"/>
    </source>
</evidence>
<sequence>MYLPTQDRTPTGVIDAFERERTAAATAAFVPQPEEIKDGAPTATRPTEIRPVLCRARSRKWHDELATARDKPGAAG</sequence>
<comment type="caution">
    <text evidence="1">The sequence shown here is derived from an EMBL/GenBank/DDBJ whole genome shotgun (WGS) entry which is preliminary data.</text>
</comment>
<organism evidence="1 2">
    <name type="scientific">Trametes sanguinea</name>
    <dbReference type="NCBI Taxonomy" id="158606"/>
    <lineage>
        <taxon>Eukaryota</taxon>
        <taxon>Fungi</taxon>
        <taxon>Dikarya</taxon>
        <taxon>Basidiomycota</taxon>
        <taxon>Agaricomycotina</taxon>
        <taxon>Agaricomycetes</taxon>
        <taxon>Polyporales</taxon>
        <taxon>Polyporaceae</taxon>
        <taxon>Trametes</taxon>
    </lineage>
</organism>
<protein>
    <submittedName>
        <fullName evidence="1">Uncharacterized protein</fullName>
    </submittedName>
</protein>
<name>A0ACC1P612_9APHY</name>
<reference evidence="1" key="1">
    <citation type="submission" date="2022-08" db="EMBL/GenBank/DDBJ databases">
        <title>Genome Sequence of Pycnoporus sanguineus.</title>
        <authorList>
            <person name="Buettner E."/>
        </authorList>
    </citation>
    <scope>NUCLEOTIDE SEQUENCE</scope>
    <source>
        <strain evidence="1">CG-C14</strain>
    </source>
</reference>
<gene>
    <name evidence="1" type="ORF">NUW54_g9594</name>
</gene>
<evidence type="ECO:0000313" key="1">
    <source>
        <dbReference type="EMBL" id="KAJ2986874.1"/>
    </source>
</evidence>
<accession>A0ACC1P612</accession>
<dbReference type="Proteomes" id="UP001144978">
    <property type="component" value="Unassembled WGS sequence"/>
</dbReference>
<keyword evidence="2" id="KW-1185">Reference proteome</keyword>